<dbReference type="EMBL" id="RKQN01000002">
    <property type="protein sequence ID" value="RPE79710.1"/>
    <property type="molecule type" value="Genomic_DNA"/>
</dbReference>
<feature type="signal peptide" evidence="1">
    <location>
        <begin position="1"/>
        <end position="21"/>
    </location>
</feature>
<evidence type="ECO:0000313" key="3">
    <source>
        <dbReference type="Proteomes" id="UP000269708"/>
    </source>
</evidence>
<keyword evidence="1" id="KW-0732">Signal</keyword>
<evidence type="ECO:0000256" key="1">
    <source>
        <dbReference type="SAM" id="SignalP"/>
    </source>
</evidence>
<sequence length="174" mass="18679">MKHEWTIPAWALLALLAPAEAAPRWTPLGEGFYVDLQRIRADDRLPSVDGNGAALPGTTYAVQIGIRRPPEFAPGDPADPAIRQNRLAWDEQEAEYFVHCGAVALVSVSPGRVRDRLRGTPVRSYDAEAGAVQRVLVDYRVLTDASGGADPAAQALAEAGEKVCRQAKRGKGPA</sequence>
<evidence type="ECO:0000313" key="2">
    <source>
        <dbReference type="EMBL" id="RPE79710.1"/>
    </source>
</evidence>
<dbReference type="AlphaFoldDB" id="A0A3N4W102"/>
<dbReference type="Proteomes" id="UP000269708">
    <property type="component" value="Unassembled WGS sequence"/>
</dbReference>
<feature type="chain" id="PRO_5017997386" evidence="1">
    <location>
        <begin position="22"/>
        <end position="174"/>
    </location>
</feature>
<reference evidence="2 3" key="1">
    <citation type="submission" date="2018-11" db="EMBL/GenBank/DDBJ databases">
        <title>Genomic Encyclopedia of Type Strains, Phase IV (KMG-IV): sequencing the most valuable type-strain genomes for metagenomic binning, comparative biology and taxonomic classification.</title>
        <authorList>
            <person name="Goeker M."/>
        </authorList>
    </citation>
    <scope>NUCLEOTIDE SEQUENCE [LARGE SCALE GENOMIC DNA]</scope>
    <source>
        <strain evidence="2 3">DSM 25623</strain>
    </source>
</reference>
<protein>
    <submittedName>
        <fullName evidence="2">Uncharacterized protein</fullName>
    </submittedName>
</protein>
<comment type="caution">
    <text evidence="2">The sequence shown here is derived from an EMBL/GenBank/DDBJ whole genome shotgun (WGS) entry which is preliminary data.</text>
</comment>
<gene>
    <name evidence="2" type="ORF">EDC50_1534</name>
</gene>
<organism evidence="2 3">
    <name type="scientific">Vulcaniibacterium tengchongense</name>
    <dbReference type="NCBI Taxonomy" id="1273429"/>
    <lineage>
        <taxon>Bacteria</taxon>
        <taxon>Pseudomonadati</taxon>
        <taxon>Pseudomonadota</taxon>
        <taxon>Gammaproteobacteria</taxon>
        <taxon>Lysobacterales</taxon>
        <taxon>Lysobacteraceae</taxon>
        <taxon>Vulcaniibacterium</taxon>
    </lineage>
</organism>
<name>A0A3N4W102_9GAMM</name>
<accession>A0A3N4W102</accession>
<proteinExistence type="predicted"/>
<keyword evidence="3" id="KW-1185">Reference proteome</keyword>